<evidence type="ECO:0000313" key="3">
    <source>
        <dbReference type="Proteomes" id="UP000324021"/>
    </source>
</evidence>
<organism evidence="2 3">
    <name type="scientific">Natrinema hispanicum</name>
    <dbReference type="NCBI Taxonomy" id="392421"/>
    <lineage>
        <taxon>Archaea</taxon>
        <taxon>Methanobacteriati</taxon>
        <taxon>Methanobacteriota</taxon>
        <taxon>Stenosarchaea group</taxon>
        <taxon>Halobacteria</taxon>
        <taxon>Halobacteriales</taxon>
        <taxon>Natrialbaceae</taxon>
        <taxon>Natrinema</taxon>
    </lineage>
</organism>
<feature type="transmembrane region" description="Helical" evidence="1">
    <location>
        <begin position="383"/>
        <end position="409"/>
    </location>
</feature>
<reference evidence="2 3" key="1">
    <citation type="submission" date="2016-10" db="EMBL/GenBank/DDBJ databases">
        <authorList>
            <person name="Varghese N."/>
            <person name="Submissions S."/>
        </authorList>
    </citation>
    <scope>NUCLEOTIDE SEQUENCE [LARGE SCALE GENOMIC DNA]</scope>
    <source>
        <strain evidence="2 3">CDM_1</strain>
    </source>
</reference>
<dbReference type="Proteomes" id="UP000324021">
    <property type="component" value="Unassembled WGS sequence"/>
</dbReference>
<accession>A0A1G6VR21</accession>
<dbReference type="AlphaFoldDB" id="A0A1G6VR21"/>
<keyword evidence="1" id="KW-0812">Transmembrane</keyword>
<dbReference type="EMBL" id="FMZP01000030">
    <property type="protein sequence ID" value="SDD55276.1"/>
    <property type="molecule type" value="Genomic_DNA"/>
</dbReference>
<evidence type="ECO:0000313" key="2">
    <source>
        <dbReference type="EMBL" id="SDD55276.1"/>
    </source>
</evidence>
<proteinExistence type="predicted"/>
<gene>
    <name evidence="2" type="ORF">SAMN05192552_103015</name>
</gene>
<sequence>MISYTSLLTVIGLKPNLKDLYDTVSSICRNDDSKTVYLFSSGSRAIYAEDIYNSLAYPPGFVIQFRYRKQWLPDDIDPENPSKLEQKDAVIVACPKAREVVYDGIDHPHKGSEYYYYPLRKGKITKAVFRGGALHVFCELSSRLITYDSGEDDGRSDEPDDKTVWNVGNKITELKDRPRYSEEEKSNDSFISLGSDLDLQFSSKTDNRLQSWKDQEDNWVRIVQALGKNPFFEETLFFRITNLYVLTENSANNILQTLRNLIDTSPRSPTFPETCAIYPGSDSPKGYIVDSLGQYRIELSLLYAGSVPDDAQDKILQIHSGRSLQTSPDRETMGFSTDTIGLNINPNSVYTDTYSDVTIDVESIASPQVDIPLIIRSNYLNKYGLFAVIVFGIFLSLSSKPLAGFLLPYTIEITETGKENLGTIITILGLGITTTGLRFYNPK</sequence>
<keyword evidence="1" id="KW-1133">Transmembrane helix</keyword>
<name>A0A1G6VR21_9EURY</name>
<keyword evidence="1" id="KW-0472">Membrane</keyword>
<feature type="transmembrane region" description="Helical" evidence="1">
    <location>
        <begin position="421"/>
        <end position="440"/>
    </location>
</feature>
<evidence type="ECO:0000256" key="1">
    <source>
        <dbReference type="SAM" id="Phobius"/>
    </source>
</evidence>
<protein>
    <submittedName>
        <fullName evidence="2">Uncharacterized protein</fullName>
    </submittedName>
</protein>